<keyword evidence="2" id="KW-1185">Reference proteome</keyword>
<dbReference type="Proteomes" id="UP000076858">
    <property type="component" value="Unassembled WGS sequence"/>
</dbReference>
<dbReference type="AlphaFoldDB" id="A0A0P5MZ67"/>
<organism evidence="1 2">
    <name type="scientific">Daphnia magna</name>
    <dbReference type="NCBI Taxonomy" id="35525"/>
    <lineage>
        <taxon>Eukaryota</taxon>
        <taxon>Metazoa</taxon>
        <taxon>Ecdysozoa</taxon>
        <taxon>Arthropoda</taxon>
        <taxon>Crustacea</taxon>
        <taxon>Branchiopoda</taxon>
        <taxon>Diplostraca</taxon>
        <taxon>Cladocera</taxon>
        <taxon>Anomopoda</taxon>
        <taxon>Daphniidae</taxon>
        <taxon>Daphnia</taxon>
    </lineage>
</organism>
<reference evidence="1 2" key="1">
    <citation type="submission" date="2016-03" db="EMBL/GenBank/DDBJ databases">
        <title>EvidentialGene: Evidence-directed Construction of Genes on Genomes.</title>
        <authorList>
            <person name="Gilbert D.G."/>
            <person name="Choi J.-H."/>
            <person name="Mockaitis K."/>
            <person name="Colbourne J."/>
            <person name="Pfrender M."/>
        </authorList>
    </citation>
    <scope>NUCLEOTIDE SEQUENCE [LARGE SCALE GENOMIC DNA]</scope>
    <source>
        <strain evidence="1 2">Xinb3</strain>
        <tissue evidence="1">Complete organism</tissue>
    </source>
</reference>
<sequence length="60" mass="6906">MGLDPVYPWVTRDQLTTKIYLIRVVSCNPANGLLTEIFIRRYPEKVIIANTVKQSRMAIV</sequence>
<evidence type="ECO:0000313" key="2">
    <source>
        <dbReference type="Proteomes" id="UP000076858"/>
    </source>
</evidence>
<dbReference type="EMBL" id="LRGB01000725">
    <property type="protein sequence ID" value="KZS16297.1"/>
    <property type="molecule type" value="Genomic_DNA"/>
</dbReference>
<proteinExistence type="predicted"/>
<protein>
    <submittedName>
        <fullName evidence="1">Uncharacterized protein</fullName>
    </submittedName>
</protein>
<name>A0A0P5MZ67_9CRUS</name>
<comment type="caution">
    <text evidence="1">The sequence shown here is derived from an EMBL/GenBank/DDBJ whole genome shotgun (WGS) entry which is preliminary data.</text>
</comment>
<gene>
    <name evidence="1" type="ORF">APZ42_017943</name>
</gene>
<accession>A0A0P5MZ67</accession>
<evidence type="ECO:0000313" key="1">
    <source>
        <dbReference type="EMBL" id="KZS16297.1"/>
    </source>
</evidence>